<dbReference type="Pfam" id="PF21922">
    <property type="entry name" value="PBP_dimer_2"/>
    <property type="match status" value="1"/>
</dbReference>
<dbReference type="InterPro" id="IPR054120">
    <property type="entry name" value="PBPA_dimer"/>
</dbReference>
<dbReference type="GO" id="GO:0071555">
    <property type="term" value="P:cell wall organization"/>
    <property type="evidence" value="ECO:0007669"/>
    <property type="project" value="TreeGrafter"/>
</dbReference>
<keyword evidence="2" id="KW-1133">Transmembrane helix</keyword>
<dbReference type="RefSeq" id="WP_271715717.1">
    <property type="nucleotide sequence ID" value="NZ_AP024169.1"/>
</dbReference>
<dbReference type="KEGG" id="ahb:bsdtb5_17990"/>
<feature type="domain" description="Penicillin binding protein A dimerisation" evidence="4">
    <location>
        <begin position="99"/>
        <end position="178"/>
    </location>
</feature>
<dbReference type="GO" id="GO:0008658">
    <property type="term" value="F:penicillin binding"/>
    <property type="evidence" value="ECO:0007669"/>
    <property type="project" value="InterPro"/>
</dbReference>
<dbReference type="AlphaFoldDB" id="A0A7R7EKL6"/>
<dbReference type="GO" id="GO:0071972">
    <property type="term" value="F:peptidoglycan L,D-transpeptidase activity"/>
    <property type="evidence" value="ECO:0007669"/>
    <property type="project" value="TreeGrafter"/>
</dbReference>
<dbReference type="GO" id="GO:0005886">
    <property type="term" value="C:plasma membrane"/>
    <property type="evidence" value="ECO:0007669"/>
    <property type="project" value="TreeGrafter"/>
</dbReference>
<dbReference type="InterPro" id="IPR050515">
    <property type="entry name" value="Beta-lactam/transpept"/>
</dbReference>
<evidence type="ECO:0000313" key="5">
    <source>
        <dbReference type="EMBL" id="BCN30504.1"/>
    </source>
</evidence>
<dbReference type="Gene3D" id="3.40.710.10">
    <property type="entry name" value="DD-peptidase/beta-lactamase superfamily"/>
    <property type="match status" value="1"/>
</dbReference>
<name>A0A7R7EKL6_9FIRM</name>
<feature type="domain" description="Penicillin-binding protein transpeptidase" evidence="3">
    <location>
        <begin position="199"/>
        <end position="507"/>
    </location>
</feature>
<evidence type="ECO:0000259" key="3">
    <source>
        <dbReference type="Pfam" id="PF00905"/>
    </source>
</evidence>
<feature type="compositionally biased region" description="Basic and acidic residues" evidence="1">
    <location>
        <begin position="16"/>
        <end position="42"/>
    </location>
</feature>
<dbReference type="InterPro" id="IPR001460">
    <property type="entry name" value="PCN-bd_Tpept"/>
</dbReference>
<evidence type="ECO:0000259" key="4">
    <source>
        <dbReference type="Pfam" id="PF21922"/>
    </source>
</evidence>
<dbReference type="SUPFAM" id="SSF56601">
    <property type="entry name" value="beta-lactamase/transpeptidase-like"/>
    <property type="match status" value="1"/>
</dbReference>
<keyword evidence="6" id="KW-1185">Reference proteome</keyword>
<feature type="region of interest" description="Disordered" evidence="1">
    <location>
        <begin position="1"/>
        <end position="46"/>
    </location>
</feature>
<evidence type="ECO:0000313" key="6">
    <source>
        <dbReference type="Proteomes" id="UP000595897"/>
    </source>
</evidence>
<sequence>MKDLDEKKIRKRKKEQKLNREEKSNREDKKMRKADNLEEGKEKKKRSTNREIIMTTYIFIGLFVGLIAYFSYFLIVESSDVINNTYNKRQDLLATRVVRGKILSNNYEVLAETKENEDGSSKRIYPYKDLFAHIVGRNSNGKTGIESLENFKLLTSNINPISKVMNELAGEKSIGDNIVTTLDLNLQKVAYNALGNHKGAVVVMDPSTGKILAMVSKPDYDPNTISVNWNTLVEDSENDSALINRATQGLYPPGSIFKIITTLEYLRENPKNYLKYRYNCVGKDNFNGMEINCYNSERHGEEDLLSSFANSCNTSYATIGNKLNLSKYRRLCEQFLFNSSLPTKLEYRKSSFVLDEDSSVQEVAQTAIGQGKTQISPFHAALIVSAIANSGTLMQPYVVDHIENYNGDMVKKYLPSTYDSLISANEAKVITRFMKEVVNSGTAEALKNNKYSVAGKTGSADHNSNLPAHAWFVGFASKGKKKVAVSVIVESVGTGSTYAVPIAKKLFDNYFD</sequence>
<keyword evidence="2" id="KW-0812">Transmembrane</keyword>
<dbReference type="InterPro" id="IPR012338">
    <property type="entry name" value="Beta-lactam/transpept-like"/>
</dbReference>
<dbReference type="Proteomes" id="UP000595897">
    <property type="component" value="Chromosome"/>
</dbReference>
<dbReference type="Gene3D" id="3.90.1310.10">
    <property type="entry name" value="Penicillin-binding protein 2a (Domain 2)"/>
    <property type="match status" value="1"/>
</dbReference>
<accession>A0A7R7EKL6</accession>
<protein>
    <submittedName>
        <fullName evidence="5">Beta-lactamase</fullName>
    </submittedName>
</protein>
<feature type="transmembrane region" description="Helical" evidence="2">
    <location>
        <begin position="52"/>
        <end position="75"/>
    </location>
</feature>
<evidence type="ECO:0000256" key="1">
    <source>
        <dbReference type="SAM" id="MobiDB-lite"/>
    </source>
</evidence>
<reference evidence="5 6" key="1">
    <citation type="submission" date="2020-11" db="EMBL/GenBank/DDBJ databases">
        <title>Draft genome sequencing of a Lachnospiraceae strain isolated from anoxic soil subjected to BSD treatment.</title>
        <authorList>
            <person name="Uek A."/>
            <person name="Tonouchi A."/>
        </authorList>
    </citation>
    <scope>NUCLEOTIDE SEQUENCE [LARGE SCALE GENOMIC DNA]</scope>
    <source>
        <strain evidence="5 6">TB5</strain>
    </source>
</reference>
<evidence type="ECO:0000256" key="2">
    <source>
        <dbReference type="SAM" id="Phobius"/>
    </source>
</evidence>
<dbReference type="PANTHER" id="PTHR30627:SF24">
    <property type="entry name" value="PENICILLIN-BINDING PROTEIN 4B"/>
    <property type="match status" value="1"/>
</dbReference>
<keyword evidence="2" id="KW-0472">Membrane</keyword>
<proteinExistence type="predicted"/>
<dbReference type="PANTHER" id="PTHR30627">
    <property type="entry name" value="PEPTIDOGLYCAN D,D-TRANSPEPTIDASE"/>
    <property type="match status" value="1"/>
</dbReference>
<organism evidence="5 6">
    <name type="scientific">Anaeromicropila herbilytica</name>
    <dbReference type="NCBI Taxonomy" id="2785025"/>
    <lineage>
        <taxon>Bacteria</taxon>
        <taxon>Bacillati</taxon>
        <taxon>Bacillota</taxon>
        <taxon>Clostridia</taxon>
        <taxon>Lachnospirales</taxon>
        <taxon>Lachnospiraceae</taxon>
        <taxon>Anaeromicropila</taxon>
    </lineage>
</organism>
<gene>
    <name evidence="5" type="ORF">bsdtb5_17990</name>
</gene>
<dbReference type="Pfam" id="PF00905">
    <property type="entry name" value="Transpeptidase"/>
    <property type="match status" value="1"/>
</dbReference>
<dbReference type="EMBL" id="AP024169">
    <property type="protein sequence ID" value="BCN30504.1"/>
    <property type="molecule type" value="Genomic_DNA"/>
</dbReference>